<evidence type="ECO:0000313" key="1">
    <source>
        <dbReference type="EMBL" id="MBE1560121.1"/>
    </source>
</evidence>
<evidence type="ECO:0000313" key="2">
    <source>
        <dbReference type="Proteomes" id="UP000661607"/>
    </source>
</evidence>
<dbReference type="RefSeq" id="WP_192775253.1">
    <property type="nucleotide sequence ID" value="NZ_BAAASY010000042.1"/>
</dbReference>
<organism evidence="1 2">
    <name type="scientific">Nonomuraea africana</name>
    <dbReference type="NCBI Taxonomy" id="46171"/>
    <lineage>
        <taxon>Bacteria</taxon>
        <taxon>Bacillati</taxon>
        <taxon>Actinomycetota</taxon>
        <taxon>Actinomycetes</taxon>
        <taxon>Streptosporangiales</taxon>
        <taxon>Streptosporangiaceae</taxon>
        <taxon>Nonomuraea</taxon>
    </lineage>
</organism>
<dbReference type="Proteomes" id="UP000661607">
    <property type="component" value="Unassembled WGS sequence"/>
</dbReference>
<gene>
    <name evidence="1" type="ORF">H4W81_002900</name>
</gene>
<keyword evidence="2" id="KW-1185">Reference proteome</keyword>
<reference evidence="1 2" key="1">
    <citation type="submission" date="2020-10" db="EMBL/GenBank/DDBJ databases">
        <title>Sequencing the genomes of 1000 actinobacteria strains.</title>
        <authorList>
            <person name="Klenk H.-P."/>
        </authorList>
    </citation>
    <scope>NUCLEOTIDE SEQUENCE [LARGE SCALE GENOMIC DNA]</scope>
    <source>
        <strain evidence="1 2">DSM 43748</strain>
    </source>
</reference>
<sequence>MEPAWLTFELGCRIVAPVPPSRPQARRSWGPRTPRAAAWLIGWSRPTSGWTRPGRAAEEVRAEMRAVRGELAAD</sequence>
<comment type="caution">
    <text evidence="1">The sequence shown here is derived from an EMBL/GenBank/DDBJ whole genome shotgun (WGS) entry which is preliminary data.</text>
</comment>
<dbReference type="EMBL" id="JADBEF010000001">
    <property type="protein sequence ID" value="MBE1560121.1"/>
    <property type="molecule type" value="Genomic_DNA"/>
</dbReference>
<name>A0ABR9KDN1_9ACTN</name>
<accession>A0ABR9KDN1</accession>
<protein>
    <submittedName>
        <fullName evidence="1">Uncharacterized protein</fullName>
    </submittedName>
</protein>
<proteinExistence type="predicted"/>